<dbReference type="SUPFAM" id="SSF51126">
    <property type="entry name" value="Pectin lyase-like"/>
    <property type="match status" value="1"/>
</dbReference>
<reference evidence="1" key="1">
    <citation type="journal article" date="2015" name="Nature">
        <title>Complex archaea that bridge the gap between prokaryotes and eukaryotes.</title>
        <authorList>
            <person name="Spang A."/>
            <person name="Saw J.H."/>
            <person name="Jorgensen S.L."/>
            <person name="Zaremba-Niedzwiedzka K."/>
            <person name="Martijn J."/>
            <person name="Lind A.E."/>
            <person name="van Eijk R."/>
            <person name="Schleper C."/>
            <person name="Guy L."/>
            <person name="Ettema T.J."/>
        </authorList>
    </citation>
    <scope>NUCLEOTIDE SEQUENCE</scope>
</reference>
<name>A0A0F9A3J4_9ZZZZ</name>
<dbReference type="EMBL" id="LAZR01044650">
    <property type="protein sequence ID" value="KKL04134.1"/>
    <property type="molecule type" value="Genomic_DNA"/>
</dbReference>
<sequence>MAPTNLSALNVGGVPIFGGSKELVAYRKVYFVSKHTGGSDGNSGLSVDQAFKTVQKALDTVSDEDTIIVLRGSYDEQLTTGQFPGRQSVLDKAVAGRGRWCQLIGASQGQWAFDAPQLYNEAGSTATLIVRAPGWRISGFRLVGDTGSPIIVRLQFNQAGSTADTNWAPGTTIDNCVFYGAVANCDGLDFEGAPPDVRILDNIFELFPSTGTCILSSSSGVAQANRCTISGNQFIDNVNSIDMNPRGFNASNIINNYIMNGHVNTLVVGFDNTGGNDCLVAGNYLGGDTADSYGDAHYVAGTGDHWIGNATSDSAATNTTGPWTHGDPAT</sequence>
<evidence type="ECO:0000313" key="1">
    <source>
        <dbReference type="EMBL" id="KKL04134.1"/>
    </source>
</evidence>
<gene>
    <name evidence="1" type="ORF">LCGC14_2619100</name>
</gene>
<proteinExistence type="predicted"/>
<protein>
    <submittedName>
        <fullName evidence="1">Uncharacterized protein</fullName>
    </submittedName>
</protein>
<comment type="caution">
    <text evidence="1">The sequence shown here is derived from an EMBL/GenBank/DDBJ whole genome shotgun (WGS) entry which is preliminary data.</text>
</comment>
<accession>A0A0F9A3J4</accession>
<organism evidence="1">
    <name type="scientific">marine sediment metagenome</name>
    <dbReference type="NCBI Taxonomy" id="412755"/>
    <lineage>
        <taxon>unclassified sequences</taxon>
        <taxon>metagenomes</taxon>
        <taxon>ecological metagenomes</taxon>
    </lineage>
</organism>
<dbReference type="AlphaFoldDB" id="A0A0F9A3J4"/>
<dbReference type="InterPro" id="IPR011050">
    <property type="entry name" value="Pectin_lyase_fold/virulence"/>
</dbReference>
<dbReference type="Gene3D" id="2.160.20.10">
    <property type="entry name" value="Single-stranded right-handed beta-helix, Pectin lyase-like"/>
    <property type="match status" value="1"/>
</dbReference>
<dbReference type="InterPro" id="IPR012334">
    <property type="entry name" value="Pectin_lyas_fold"/>
</dbReference>